<dbReference type="AlphaFoldDB" id="A0A399EGG1"/>
<dbReference type="GO" id="GO:0003887">
    <property type="term" value="F:DNA-directed DNA polymerase activity"/>
    <property type="evidence" value="ECO:0007669"/>
    <property type="project" value="UniProtKB-EC"/>
</dbReference>
<dbReference type="CDD" id="cd06127">
    <property type="entry name" value="DEDDh"/>
    <property type="match status" value="1"/>
</dbReference>
<reference evidence="2 3" key="1">
    <citation type="submission" date="2018-08" db="EMBL/GenBank/DDBJ databases">
        <title>Meiothermus luteus KCTC 52599 genome sequencing project.</title>
        <authorList>
            <person name="Da Costa M.S."/>
            <person name="Albuquerque L."/>
            <person name="Raposo P."/>
            <person name="Froufe H.J.C."/>
            <person name="Barroso C.S."/>
            <person name="Egas C."/>
        </authorList>
    </citation>
    <scope>NUCLEOTIDE SEQUENCE [LARGE SCALE GENOMIC DNA]</scope>
    <source>
        <strain evidence="2 3">KCTC 52599</strain>
    </source>
</reference>
<dbReference type="PANTHER" id="PTHR30231:SF41">
    <property type="entry name" value="DNA POLYMERASE III SUBUNIT EPSILON"/>
    <property type="match status" value="1"/>
</dbReference>
<dbReference type="PANTHER" id="PTHR30231">
    <property type="entry name" value="DNA POLYMERASE III SUBUNIT EPSILON"/>
    <property type="match status" value="1"/>
</dbReference>
<name>A0A399EGG1_9DEIN</name>
<dbReference type="SMART" id="SM00479">
    <property type="entry name" value="EXOIII"/>
    <property type="match status" value="1"/>
</dbReference>
<organism evidence="2 3">
    <name type="scientific">Meiothermus luteus</name>
    <dbReference type="NCBI Taxonomy" id="2026184"/>
    <lineage>
        <taxon>Bacteria</taxon>
        <taxon>Thermotogati</taxon>
        <taxon>Deinococcota</taxon>
        <taxon>Deinococci</taxon>
        <taxon>Thermales</taxon>
        <taxon>Thermaceae</taxon>
        <taxon>Meiothermus</taxon>
    </lineage>
</organism>
<dbReference type="FunFam" id="3.30.420.10:FF:000045">
    <property type="entry name" value="3'-5' exonuclease DinG"/>
    <property type="match status" value="1"/>
</dbReference>
<dbReference type="SUPFAM" id="SSF53098">
    <property type="entry name" value="Ribonuclease H-like"/>
    <property type="match status" value="1"/>
</dbReference>
<dbReference type="OrthoDB" id="9803913at2"/>
<dbReference type="NCBIfam" id="TIGR00573">
    <property type="entry name" value="dnaq"/>
    <property type="match status" value="1"/>
</dbReference>
<accession>A0A399EGG1</accession>
<dbReference type="RefSeq" id="WP_119361295.1">
    <property type="nucleotide sequence ID" value="NZ_QWKZ01000172.1"/>
</dbReference>
<dbReference type="Pfam" id="PF00929">
    <property type="entry name" value="RNase_T"/>
    <property type="match status" value="1"/>
</dbReference>
<keyword evidence="3" id="KW-1185">Reference proteome</keyword>
<keyword evidence="2" id="KW-0808">Transferase</keyword>
<proteinExistence type="predicted"/>
<evidence type="ECO:0000313" key="2">
    <source>
        <dbReference type="EMBL" id="RIH81332.1"/>
    </source>
</evidence>
<comment type="caution">
    <text evidence="2">The sequence shown here is derived from an EMBL/GenBank/DDBJ whole genome shotgun (WGS) entry which is preliminary data.</text>
</comment>
<dbReference type="GO" id="GO:0005829">
    <property type="term" value="C:cytosol"/>
    <property type="evidence" value="ECO:0007669"/>
    <property type="project" value="TreeGrafter"/>
</dbReference>
<evidence type="ECO:0000313" key="3">
    <source>
        <dbReference type="Proteomes" id="UP000265800"/>
    </source>
</evidence>
<evidence type="ECO:0000259" key="1">
    <source>
        <dbReference type="SMART" id="SM00479"/>
    </source>
</evidence>
<dbReference type="InterPro" id="IPR012337">
    <property type="entry name" value="RNaseH-like_sf"/>
</dbReference>
<gene>
    <name evidence="2" type="primary">polC_2</name>
    <name evidence="2" type="ORF">Mlute_02831</name>
</gene>
<protein>
    <submittedName>
        <fullName evidence="2">DNA polymerase III PolC-type</fullName>
        <ecNumber evidence="2">2.7.7.7</ecNumber>
    </submittedName>
</protein>
<dbReference type="GO" id="GO:0003677">
    <property type="term" value="F:DNA binding"/>
    <property type="evidence" value="ECO:0007669"/>
    <property type="project" value="InterPro"/>
</dbReference>
<dbReference type="EMBL" id="QWKZ01000172">
    <property type="protein sequence ID" value="RIH81332.1"/>
    <property type="molecule type" value="Genomic_DNA"/>
</dbReference>
<dbReference type="Gene3D" id="3.30.420.10">
    <property type="entry name" value="Ribonuclease H-like superfamily/Ribonuclease H"/>
    <property type="match status" value="1"/>
</dbReference>
<dbReference type="Proteomes" id="UP000265800">
    <property type="component" value="Unassembled WGS sequence"/>
</dbReference>
<dbReference type="GO" id="GO:0045004">
    <property type="term" value="P:DNA replication proofreading"/>
    <property type="evidence" value="ECO:0007669"/>
    <property type="project" value="TreeGrafter"/>
</dbReference>
<dbReference type="InterPro" id="IPR006054">
    <property type="entry name" value="DnaQ"/>
</dbReference>
<dbReference type="InterPro" id="IPR036397">
    <property type="entry name" value="RNaseH_sf"/>
</dbReference>
<dbReference type="InterPro" id="IPR013520">
    <property type="entry name" value="Ribonucl_H"/>
</dbReference>
<keyword evidence="2" id="KW-0548">Nucleotidyltransferase</keyword>
<sequence length="255" mass="28362">MSPTHYRLSTRLARHLRGLGLPQAEPVLAEVLVAPGLPRGSWTQGLLDDLLDGRFERRGGRVGLWEWSYGFPPRGEPVVVLDVETTGLSPERSEVIELALIRLENAQRVVFQRLVNPGGPIPPFISRLTGIRDADVQNAPDVYAVLQEAWPMLQGATLIIQNAPFDLGFLHPRLRRLGYRLDNPVVDTMDWARKALPALRKRGLDALAWAFDLEVAGRHRALGDAETTLQVAYEMYYMLTAGKPMAVGRLTQGSL</sequence>
<dbReference type="GO" id="GO:0008408">
    <property type="term" value="F:3'-5' exonuclease activity"/>
    <property type="evidence" value="ECO:0007669"/>
    <property type="project" value="TreeGrafter"/>
</dbReference>
<feature type="domain" description="Exonuclease" evidence="1">
    <location>
        <begin position="77"/>
        <end position="241"/>
    </location>
</feature>
<dbReference type="EC" id="2.7.7.7" evidence="2"/>